<dbReference type="CDD" id="cd00412">
    <property type="entry name" value="pyrophosphatase"/>
    <property type="match status" value="1"/>
</dbReference>
<evidence type="ECO:0000256" key="7">
    <source>
        <dbReference type="HAMAP-Rule" id="MF_00209"/>
    </source>
</evidence>
<dbReference type="GO" id="GO:0006796">
    <property type="term" value="P:phosphate-containing compound metabolic process"/>
    <property type="evidence" value="ECO:0007669"/>
    <property type="project" value="InterPro"/>
</dbReference>
<dbReference type="Pfam" id="PF00719">
    <property type="entry name" value="Pyrophosphatase"/>
    <property type="match status" value="1"/>
</dbReference>
<keyword evidence="3 7" id="KW-0479">Metal-binding</keyword>
<evidence type="ECO:0000256" key="6">
    <source>
        <dbReference type="ARBA" id="ARBA00047820"/>
    </source>
</evidence>
<feature type="binding site" evidence="7">
    <location>
        <position position="70"/>
    </location>
    <ligand>
        <name>Mg(2+)</name>
        <dbReference type="ChEBI" id="CHEBI:18420"/>
        <label>2</label>
    </ligand>
</feature>
<dbReference type="EMBL" id="NVQC01000022">
    <property type="protein sequence ID" value="PTL35610.1"/>
    <property type="molecule type" value="Genomic_DNA"/>
</dbReference>
<dbReference type="PROSITE" id="PS00387">
    <property type="entry name" value="PPASE"/>
    <property type="match status" value="1"/>
</dbReference>
<keyword evidence="4 7" id="KW-0378">Hydrolase</keyword>
<feature type="binding site" evidence="7">
    <location>
        <position position="29"/>
    </location>
    <ligand>
        <name>substrate</name>
    </ligand>
</feature>
<organism evidence="8 9">
    <name type="scientific">Candidatus Methylomirabilis limnetica</name>
    <dbReference type="NCBI Taxonomy" id="2033718"/>
    <lineage>
        <taxon>Bacteria</taxon>
        <taxon>Candidatus Methylomirabilota</taxon>
        <taxon>Candidatus Methylomirabilia</taxon>
        <taxon>Candidatus Methylomirabilales</taxon>
        <taxon>Candidatus Methylomirabilaceae</taxon>
        <taxon>Candidatus Methylomirabilis</taxon>
    </lineage>
</organism>
<dbReference type="GO" id="GO:0004427">
    <property type="term" value="F:inorganic diphosphate phosphatase activity"/>
    <property type="evidence" value="ECO:0007669"/>
    <property type="project" value="UniProtKB-UniRule"/>
</dbReference>
<evidence type="ECO:0000256" key="3">
    <source>
        <dbReference type="ARBA" id="ARBA00022723"/>
    </source>
</evidence>
<evidence type="ECO:0000256" key="1">
    <source>
        <dbReference type="ARBA" id="ARBA00001946"/>
    </source>
</evidence>
<dbReference type="OrthoDB" id="5187599at2"/>
<accession>A0A2T4TWY4</accession>
<feature type="binding site" evidence="7">
    <location>
        <position position="139"/>
    </location>
    <ligand>
        <name>substrate</name>
    </ligand>
</feature>
<comment type="subunit">
    <text evidence="7">Homohexamer.</text>
</comment>
<name>A0A2T4TWY4_9BACT</name>
<dbReference type="FunFam" id="3.90.80.10:FF:000003">
    <property type="entry name" value="Inorganic pyrophosphatase"/>
    <property type="match status" value="1"/>
</dbReference>
<comment type="similarity">
    <text evidence="7">Belongs to the PPase family.</text>
</comment>
<reference evidence="9" key="2">
    <citation type="journal article" date="2018" name="Environ. Microbiol.">
        <title>Bloom of a denitrifying methanotroph, 'Candidatus Methylomirabilis limnetica', in a deep stratified lake.</title>
        <authorList>
            <person name="Graf J.S."/>
            <person name="Mayr M.J."/>
            <person name="Marchant H.K."/>
            <person name="Tienken D."/>
            <person name="Hach P.F."/>
            <person name="Brand A."/>
            <person name="Schubert C.J."/>
            <person name="Kuypers M.M."/>
            <person name="Milucka J."/>
        </authorList>
    </citation>
    <scope>NUCLEOTIDE SEQUENCE [LARGE SCALE GENOMIC DNA]</scope>
    <source>
        <strain evidence="9">Zug</strain>
    </source>
</reference>
<protein>
    <recommendedName>
        <fullName evidence="7">Inorganic pyrophosphatase</fullName>
        <ecNumber evidence="7">3.6.1.1</ecNumber>
    </recommendedName>
    <alternativeName>
        <fullName evidence="7">Pyrophosphate phospho-hydrolase</fullName>
        <shortName evidence="7">PPase</shortName>
    </alternativeName>
</protein>
<comment type="subcellular location">
    <subcellularLocation>
        <location evidence="7">Cytoplasm</location>
    </subcellularLocation>
</comment>
<evidence type="ECO:0000313" key="9">
    <source>
        <dbReference type="Proteomes" id="UP000241436"/>
    </source>
</evidence>
<dbReference type="EC" id="3.6.1.1" evidence="7"/>
<keyword evidence="2 7" id="KW-0963">Cytoplasm</keyword>
<evidence type="ECO:0000256" key="2">
    <source>
        <dbReference type="ARBA" id="ARBA00022490"/>
    </source>
</evidence>
<feature type="binding site" evidence="7">
    <location>
        <position position="55"/>
    </location>
    <ligand>
        <name>substrate</name>
    </ligand>
</feature>
<comment type="function">
    <text evidence="7">Catalyzes the hydrolysis of inorganic pyrophosphate (PPi) forming two phosphate ions.</text>
</comment>
<gene>
    <name evidence="7" type="primary">ppa</name>
    <name evidence="8" type="ORF">CLG94_07490</name>
</gene>
<feature type="binding site" evidence="7">
    <location>
        <position position="70"/>
    </location>
    <ligand>
        <name>Mg(2+)</name>
        <dbReference type="ChEBI" id="CHEBI:18420"/>
        <label>1</label>
    </ligand>
</feature>
<feature type="binding site" evidence="7">
    <location>
        <position position="102"/>
    </location>
    <ligand>
        <name>Mg(2+)</name>
        <dbReference type="ChEBI" id="CHEBI:18420"/>
        <label>1</label>
    </ligand>
</feature>
<reference evidence="8 9" key="1">
    <citation type="submission" date="2017-09" db="EMBL/GenBank/DDBJ databases">
        <title>Bloom of a denitrifying methanotroph, Candidatus Methylomirabilis limnetica, in a deep stratified lake.</title>
        <authorList>
            <person name="Graf J.S."/>
            <person name="Marchant H.K."/>
            <person name="Tienken D."/>
            <person name="Hach P.F."/>
            <person name="Brand A."/>
            <person name="Schubert C.J."/>
            <person name="Kuypers M.M."/>
            <person name="Milucka J."/>
        </authorList>
    </citation>
    <scope>NUCLEOTIDE SEQUENCE [LARGE SCALE GENOMIC DNA]</scope>
    <source>
        <strain evidence="8 9">Zug</strain>
    </source>
</reference>
<dbReference type="AlphaFoldDB" id="A0A2T4TWY4"/>
<feature type="binding site" evidence="7">
    <location>
        <position position="43"/>
    </location>
    <ligand>
        <name>substrate</name>
    </ligand>
</feature>
<keyword evidence="9" id="KW-1185">Reference proteome</keyword>
<feature type="binding site" evidence="7">
    <location>
        <position position="65"/>
    </location>
    <ligand>
        <name>Mg(2+)</name>
        <dbReference type="ChEBI" id="CHEBI:18420"/>
        <label>1</label>
    </ligand>
</feature>
<sequence length="168" mass="18773">MNYKSLPIGEGSPIIVNTVVEIPSGSSNKYEYDMNLGVFRLDRVLYSPVHYPADYGFIPGTLGQDGDPLDILILISQPTFPGCLVEARPVGMLDMVDDKGIDEKILAVAHGDPRYQRIEDLANVEPHVLKEIEHFFNVYKNLEGRTSLTSGWLGLGAAHERIETYRIR</sequence>
<comment type="caution">
    <text evidence="8">The sequence shown here is derived from an EMBL/GenBank/DDBJ whole genome shotgun (WGS) entry which is preliminary data.</text>
</comment>
<evidence type="ECO:0000256" key="4">
    <source>
        <dbReference type="ARBA" id="ARBA00022801"/>
    </source>
</evidence>
<evidence type="ECO:0000256" key="5">
    <source>
        <dbReference type="ARBA" id="ARBA00022842"/>
    </source>
</evidence>
<dbReference type="GO" id="GO:0005737">
    <property type="term" value="C:cytoplasm"/>
    <property type="evidence" value="ECO:0007669"/>
    <property type="project" value="UniProtKB-SubCell"/>
</dbReference>
<comment type="cofactor">
    <cofactor evidence="1 7">
        <name>Mg(2+)</name>
        <dbReference type="ChEBI" id="CHEBI:18420"/>
    </cofactor>
</comment>
<dbReference type="Gene3D" id="3.90.80.10">
    <property type="entry name" value="Inorganic pyrophosphatase"/>
    <property type="match status" value="1"/>
</dbReference>
<comment type="catalytic activity">
    <reaction evidence="6 7">
        <text>diphosphate + H2O = 2 phosphate + H(+)</text>
        <dbReference type="Rhea" id="RHEA:24576"/>
        <dbReference type="ChEBI" id="CHEBI:15377"/>
        <dbReference type="ChEBI" id="CHEBI:15378"/>
        <dbReference type="ChEBI" id="CHEBI:33019"/>
        <dbReference type="ChEBI" id="CHEBI:43474"/>
        <dbReference type="EC" id="3.6.1.1"/>
    </reaction>
</comment>
<dbReference type="PANTHER" id="PTHR10286">
    <property type="entry name" value="INORGANIC PYROPHOSPHATASE"/>
    <property type="match status" value="1"/>
</dbReference>
<proteinExistence type="inferred from homology"/>
<dbReference type="InterPro" id="IPR008162">
    <property type="entry name" value="Pyrophosphatase"/>
</dbReference>
<dbReference type="SUPFAM" id="SSF50324">
    <property type="entry name" value="Inorganic pyrophosphatase"/>
    <property type="match status" value="1"/>
</dbReference>
<dbReference type="HAMAP" id="MF_00209">
    <property type="entry name" value="Inorganic_PPase"/>
    <property type="match status" value="1"/>
</dbReference>
<keyword evidence="5 7" id="KW-0460">Magnesium</keyword>
<dbReference type="GO" id="GO:0000287">
    <property type="term" value="F:magnesium ion binding"/>
    <property type="evidence" value="ECO:0007669"/>
    <property type="project" value="UniProtKB-UniRule"/>
</dbReference>
<dbReference type="Proteomes" id="UP000241436">
    <property type="component" value="Unassembled WGS sequence"/>
</dbReference>
<dbReference type="InterPro" id="IPR036649">
    <property type="entry name" value="Pyrophosphatase_sf"/>
</dbReference>
<dbReference type="RefSeq" id="WP_107562269.1">
    <property type="nucleotide sequence ID" value="NZ_NVQC01000022.1"/>
</dbReference>
<evidence type="ECO:0000313" key="8">
    <source>
        <dbReference type="EMBL" id="PTL35610.1"/>
    </source>
</evidence>